<dbReference type="GeneID" id="9226457"/>
<dbReference type="VEuPathDB" id="FungiDB:MCYG_02318"/>
<reference evidence="2" key="1">
    <citation type="journal article" date="2012" name="MBio">
        <title>Comparative genome analysis of Trichophyton rubrum and related dermatophytes reveals candidate genes involved in infection.</title>
        <authorList>
            <person name="Martinez D.A."/>
            <person name="Oliver B.G."/>
            <person name="Graeser Y."/>
            <person name="Goldberg J.M."/>
            <person name="Li W."/>
            <person name="Martinez-Rossi N.M."/>
            <person name="Monod M."/>
            <person name="Shelest E."/>
            <person name="Barton R.C."/>
            <person name="Birch E."/>
            <person name="Brakhage A.A."/>
            <person name="Chen Z."/>
            <person name="Gurr S.J."/>
            <person name="Heiman D."/>
            <person name="Heitman J."/>
            <person name="Kosti I."/>
            <person name="Rossi A."/>
            <person name="Saif S."/>
            <person name="Samalova M."/>
            <person name="Saunders C.W."/>
            <person name="Shea T."/>
            <person name="Summerbell R.C."/>
            <person name="Xu J."/>
            <person name="Young S."/>
            <person name="Zeng Q."/>
            <person name="Birren B.W."/>
            <person name="Cuomo C.A."/>
            <person name="White T.C."/>
        </authorList>
    </citation>
    <scope>NUCLEOTIDE SEQUENCE [LARGE SCALE GENOMIC DNA]</scope>
    <source>
        <strain evidence="2">ATCC MYA-4605 / CBS 113480</strain>
    </source>
</reference>
<proteinExistence type="predicted"/>
<evidence type="ECO:0000313" key="1">
    <source>
        <dbReference type="EMBL" id="EEQ29499.1"/>
    </source>
</evidence>
<sequence>MSKQYSAIAAVRWQLPSRDFVMFENQFTASSEYPAKGKTSHTRKSLEEDILYDNITDGTKDICYFYCNGVRRLGIPISSTIIQGQGLGVKCRFSTLTAAFKHLDKTWPDETTLGQNQRDELFVGRFPYTFSGEIITIRATPEKYYRLLHAFDATATESEKRMLVLLGFDKDFATTTIRNGQVILH</sequence>
<organism evidence="1 2">
    <name type="scientific">Arthroderma otae (strain ATCC MYA-4605 / CBS 113480)</name>
    <name type="common">Microsporum canis</name>
    <dbReference type="NCBI Taxonomy" id="554155"/>
    <lineage>
        <taxon>Eukaryota</taxon>
        <taxon>Fungi</taxon>
        <taxon>Dikarya</taxon>
        <taxon>Ascomycota</taxon>
        <taxon>Pezizomycotina</taxon>
        <taxon>Eurotiomycetes</taxon>
        <taxon>Eurotiomycetidae</taxon>
        <taxon>Onygenales</taxon>
        <taxon>Arthrodermataceae</taxon>
        <taxon>Microsporum</taxon>
    </lineage>
</organism>
<keyword evidence="2" id="KW-1185">Reference proteome</keyword>
<dbReference type="RefSeq" id="XP_002849384.1">
    <property type="nucleotide sequence ID" value="XM_002849338.1"/>
</dbReference>
<dbReference type="AlphaFoldDB" id="C5FJ78"/>
<dbReference type="HOGENOM" id="CLU_1460956_0_0_1"/>
<dbReference type="Proteomes" id="UP000002035">
    <property type="component" value="Unassembled WGS sequence"/>
</dbReference>
<dbReference type="EMBL" id="DS995702">
    <property type="protein sequence ID" value="EEQ29499.1"/>
    <property type="molecule type" value="Genomic_DNA"/>
</dbReference>
<accession>C5FJ78</accession>
<protein>
    <submittedName>
        <fullName evidence="1">Uncharacterized protein</fullName>
    </submittedName>
</protein>
<name>C5FJ78_ARTOC</name>
<evidence type="ECO:0000313" key="2">
    <source>
        <dbReference type="Proteomes" id="UP000002035"/>
    </source>
</evidence>
<gene>
    <name evidence="1" type="ORF">MCYG_02318</name>
</gene>